<dbReference type="EMBL" id="GL377305">
    <property type="protein sequence ID" value="EFI98350.1"/>
    <property type="molecule type" value="Genomic_DNA"/>
</dbReference>
<dbReference type="HOGENOM" id="CLU_315007_0_0_1"/>
<dbReference type="GeneID" id="9590575"/>
<dbReference type="KEGG" id="scm:SCHCO_02572023"/>
<dbReference type="OrthoDB" id="3139566at2759"/>
<organism evidence="2">
    <name type="scientific">Schizophyllum commune (strain H4-8 / FGSC 9210)</name>
    <name type="common">Split gill fungus</name>
    <dbReference type="NCBI Taxonomy" id="578458"/>
    <lineage>
        <taxon>Eukaryota</taxon>
        <taxon>Fungi</taxon>
        <taxon>Dikarya</taxon>
        <taxon>Basidiomycota</taxon>
        <taxon>Agaricomycotina</taxon>
        <taxon>Agaricomycetes</taxon>
        <taxon>Agaricomycetidae</taxon>
        <taxon>Agaricales</taxon>
        <taxon>Schizophyllaceae</taxon>
        <taxon>Schizophyllum</taxon>
    </lineage>
</organism>
<reference evidence="1 2" key="1">
    <citation type="journal article" date="2010" name="Nat. Biotechnol.">
        <title>Genome sequence of the model mushroom Schizophyllum commune.</title>
        <authorList>
            <person name="Ohm R.A."/>
            <person name="de Jong J.F."/>
            <person name="Lugones L.G."/>
            <person name="Aerts A."/>
            <person name="Kothe E."/>
            <person name="Stajich J.E."/>
            <person name="de Vries R.P."/>
            <person name="Record E."/>
            <person name="Levasseur A."/>
            <person name="Baker S.E."/>
            <person name="Bartholomew K.A."/>
            <person name="Coutinho P.M."/>
            <person name="Erdmann S."/>
            <person name="Fowler T.J."/>
            <person name="Gathman A.C."/>
            <person name="Lombard V."/>
            <person name="Henrissat B."/>
            <person name="Knabe N."/>
            <person name="Kuees U."/>
            <person name="Lilly W.W."/>
            <person name="Lindquist E."/>
            <person name="Lucas S."/>
            <person name="Magnuson J.K."/>
            <person name="Piumi F."/>
            <person name="Raudaskoski M."/>
            <person name="Salamov A."/>
            <person name="Schmutz J."/>
            <person name="Schwarze F.W.M.R."/>
            <person name="vanKuyk P.A."/>
            <person name="Horton J.S."/>
            <person name="Grigoriev I.V."/>
            <person name="Woesten H.A.B."/>
        </authorList>
    </citation>
    <scope>NUCLEOTIDE SEQUENCE [LARGE SCALE GENOMIC DNA]</scope>
    <source>
        <strain evidence="2">H4-8 / FGSC 9210</strain>
    </source>
</reference>
<dbReference type="AlphaFoldDB" id="D8Q0F7"/>
<gene>
    <name evidence="1" type="ORF">SCHCODRAFT_234092</name>
</gene>
<keyword evidence="2" id="KW-1185">Reference proteome</keyword>
<dbReference type="Proteomes" id="UP000007431">
    <property type="component" value="Unassembled WGS sequence"/>
</dbReference>
<evidence type="ECO:0000313" key="2">
    <source>
        <dbReference type="Proteomes" id="UP000007431"/>
    </source>
</evidence>
<dbReference type="InParanoid" id="D8Q0F7"/>
<dbReference type="VEuPathDB" id="FungiDB:SCHCODRAFT_02572023"/>
<protein>
    <recommendedName>
        <fullName evidence="3">F-box domain-containing protein</fullName>
    </recommendedName>
</protein>
<name>D8Q0F7_SCHCM</name>
<proteinExistence type="predicted"/>
<sequence length="1016" mass="113380">MSTSNEHYSLLADQSIPTGIQWGSFQSADMWHHINNLWGSVLSALRSVKVPDETHLSSAWELTAFASSEFYFGDLERRRAQLLQRRTLLLELIDLQRAVISPIRILPVELLSEIFVFATLSDRDCQRWAGAEHVLASVCVHWRDVALATPALWACINVRASSRPPSRWREGVRIRLQRSSGSPLNIAYDCVRSTPQIGVCQADFAYWDEGIWKLLCAHAQRWQKVLLGGLPIEAFKDRPRLSFPILNELVFYPFGTVVMDFFADAPNLGSLSRAGWRPNSGPIPFPSAWKLSALSLYIKPLTGVPFYPKECIEALGSCSASLRMCLLHILHEGELPLSPETPTVTVFPRLERLHLVEKAVSVASYIAAPKLTHLAVEHPDVSQDSTFTAMATLLAQSDAAATLRSVALLAVDVKNPALISGLAKAPFFDHLDLLAHSAMKGRPEAKVTGDLVQALTRTGSAESMAFLPRLKKLTIRFLNYDNFPTERLRDAMGRMLDSRMNTALVEGSDQLETLEEVRTDCECAYLVGSVGSSCLSSSTTSHSRSSFSSDWGPEVAWNGYDRDPAADGNSDSAHSSPLAHTIAELVQQDHAPHSPISQLPIELLSEIFEFACLSEHNDHDHWLDGELALAAVSRNWRAVALWTSRIWTHITVRAQSNPSPDWREGVRVRLERSSNALLTITWTLQWHPHARDTEVNLGHWDAEIFALLCAQAHRWHRAELGFLPLLDSYGALPRPSFPRLHELIVYPFLPLAVEFFGDAPDLTTLPWVGYCWNDPITLVPGWRIASLHLSIQPPMSTEFRMLTCMRALQSLAATIIHCHLTISHWVSVQDSPWPAVTVFDRLRHLRLSEQAFLVGGYISAPGLVDLIVERPRPQDDVLTHVATFIGHSSGLPALQTFVIRYASIWHHALLDGLSISPYITELDLIVYGGTAHAMATVLTKMMVWFLTRNGDATSAAFLPRLRRLGMFFLQPEELPNERLREDMRAMVSSRRQGGIFNGQPLAALESFETDCGGDWP</sequence>
<evidence type="ECO:0008006" key="3">
    <source>
        <dbReference type="Google" id="ProtNLM"/>
    </source>
</evidence>
<dbReference type="RefSeq" id="XP_003033253.1">
    <property type="nucleotide sequence ID" value="XM_003033207.1"/>
</dbReference>
<evidence type="ECO:0000313" key="1">
    <source>
        <dbReference type="EMBL" id="EFI98350.1"/>
    </source>
</evidence>
<accession>D8Q0F7</accession>